<evidence type="ECO:0000313" key="3">
    <source>
        <dbReference type="Proteomes" id="UP000007843"/>
    </source>
</evidence>
<dbReference type="EMBL" id="CP003218">
    <property type="protein sequence ID" value="AEX04646.1"/>
    <property type="molecule type" value="Genomic_DNA"/>
</dbReference>
<dbReference type="PATRIC" id="fig|1006551.4.peg.2941"/>
<dbReference type="AlphaFoldDB" id="A0A0H3H5N3"/>
<dbReference type="HOGENOM" id="CLU_3080812_0_0_6"/>
<feature type="region of interest" description="Disordered" evidence="1">
    <location>
        <begin position="1"/>
        <end position="20"/>
    </location>
</feature>
<name>A0A0H3H5N3_KLEM8</name>
<gene>
    <name evidence="2" type="ordered locus">KOX_14610</name>
</gene>
<organism evidence="2 3">
    <name type="scientific">Klebsiella michiganensis (strain ATCC 8724 / DSM 4798 / JCM 20051 / NBRC 3318 / NRRL B-199 / KCTC 1686 / BUCSAV 143 / CCM 1901)</name>
    <dbReference type="NCBI Taxonomy" id="1006551"/>
    <lineage>
        <taxon>Bacteria</taxon>
        <taxon>Pseudomonadati</taxon>
        <taxon>Pseudomonadota</taxon>
        <taxon>Gammaproteobacteria</taxon>
        <taxon>Enterobacterales</taxon>
        <taxon>Enterobacteriaceae</taxon>
        <taxon>Klebsiella/Raoultella group</taxon>
        <taxon>Klebsiella</taxon>
    </lineage>
</organism>
<sequence>MIKRHEIAGENGVTPDGAAAGKKKAIIRWPTMSKLDQPLTMQNVRAVFLLIT</sequence>
<proteinExistence type="predicted"/>
<dbReference type="Proteomes" id="UP000007843">
    <property type="component" value="Chromosome"/>
</dbReference>
<reference evidence="2 3" key="1">
    <citation type="journal article" date="2012" name="J. Bacteriol.">
        <title>Complete genome sequence of Klebsiella oxytoca KCTC 1686, used in production of 2,3-butanediol.</title>
        <authorList>
            <person name="Shin S.H."/>
            <person name="Kim S."/>
            <person name="Kim J.Y."/>
            <person name="Lee S."/>
            <person name="Um Y."/>
            <person name="Oh M.K."/>
            <person name="Kim Y.R."/>
            <person name="Lee J."/>
            <person name="Yang K.S."/>
        </authorList>
    </citation>
    <scope>NUCLEOTIDE SEQUENCE [LARGE SCALE GENOMIC DNA]</scope>
    <source>
        <strain evidence="3">ATCC 8724 / DSM 4798 / JCM 20051 / NBRC 3318 / NRRL B-199 / KCTC 1686</strain>
    </source>
</reference>
<accession>A0A0H3H5N3</accession>
<evidence type="ECO:0000256" key="1">
    <source>
        <dbReference type="SAM" id="MobiDB-lite"/>
    </source>
</evidence>
<evidence type="ECO:0000313" key="2">
    <source>
        <dbReference type="EMBL" id="AEX04646.1"/>
    </source>
</evidence>
<dbReference type="KEGG" id="kox:KOX_14610"/>
<protein>
    <submittedName>
        <fullName evidence="2">Uncharacterized protein</fullName>
    </submittedName>
</protein>